<sequence>MINLLDIDGYQAVVSFDPELGLFRGEFVGLSGGADFYADNVADLRKEGATSLKVFLDMCAEDGVEPRKTYSGRFILRLDPELHARAVARAQAEGKSLNEWAKETIKAAVSS</sequence>
<dbReference type="InterPro" id="IPR010985">
    <property type="entry name" value="Ribbon_hlx_hlx"/>
</dbReference>
<proteinExistence type="predicted"/>
<reference evidence="1 2" key="1">
    <citation type="submission" date="2019-03" db="EMBL/GenBank/DDBJ databases">
        <title>Metabolic reconstructions from genomes of highly enriched 'Candidatus Accumulibacter' and 'Candidatus Competibacter' bioreactor populations.</title>
        <authorList>
            <person name="Annavajhala M.K."/>
            <person name="Welles L."/>
            <person name="Abbas B."/>
            <person name="Sorokin D."/>
            <person name="Park H."/>
            <person name="Van Loosdrecht M."/>
            <person name="Chandran K."/>
        </authorList>
    </citation>
    <scope>NUCLEOTIDE SEQUENCE [LARGE SCALE GENOMIC DNA]</scope>
    <source>
        <strain evidence="1 2">SBR_G</strain>
    </source>
</reference>
<dbReference type="EMBL" id="SPMZ01000050">
    <property type="protein sequence ID" value="NMQ20454.1"/>
    <property type="molecule type" value="Genomic_DNA"/>
</dbReference>
<dbReference type="Proteomes" id="UP000760480">
    <property type="component" value="Unassembled WGS sequence"/>
</dbReference>
<keyword evidence="2" id="KW-1185">Reference proteome</keyword>
<dbReference type="RefSeq" id="WP_169249724.1">
    <property type="nucleotide sequence ID" value="NZ_SPMZ01000050.1"/>
</dbReference>
<name>A0ABX1TP51_9GAMM</name>
<organism evidence="1 2">
    <name type="scientific">Candidatus Competibacter phosphatis</name>
    <dbReference type="NCBI Taxonomy" id="221280"/>
    <lineage>
        <taxon>Bacteria</taxon>
        <taxon>Pseudomonadati</taxon>
        <taxon>Pseudomonadota</taxon>
        <taxon>Gammaproteobacteria</taxon>
        <taxon>Candidatus Competibacteraceae</taxon>
        <taxon>Candidatus Competibacter</taxon>
    </lineage>
</organism>
<dbReference type="Pfam" id="PF05534">
    <property type="entry name" value="HicB"/>
    <property type="match status" value="1"/>
</dbReference>
<dbReference type="SUPFAM" id="SSF143100">
    <property type="entry name" value="TTHA1013/TTHA0281-like"/>
    <property type="match status" value="1"/>
</dbReference>
<accession>A0ABX1TP51</accession>
<dbReference type="SUPFAM" id="SSF47598">
    <property type="entry name" value="Ribbon-helix-helix"/>
    <property type="match status" value="1"/>
</dbReference>
<dbReference type="InterPro" id="IPR035069">
    <property type="entry name" value="TTHA1013/TTHA0281-like"/>
</dbReference>
<evidence type="ECO:0000313" key="1">
    <source>
        <dbReference type="EMBL" id="NMQ20454.1"/>
    </source>
</evidence>
<comment type="caution">
    <text evidence="1">The sequence shown here is derived from an EMBL/GenBank/DDBJ whole genome shotgun (WGS) entry which is preliminary data.</text>
</comment>
<protein>
    <submittedName>
        <fullName evidence="1">Type II toxin-antitoxin system HicB family antitoxin</fullName>
    </submittedName>
</protein>
<gene>
    <name evidence="1" type="ORF">E4P82_15390</name>
</gene>
<evidence type="ECO:0000313" key="2">
    <source>
        <dbReference type="Proteomes" id="UP000760480"/>
    </source>
</evidence>
<dbReference type="InterPro" id="IPR008651">
    <property type="entry name" value="Uncharacterised_HicB"/>
</dbReference>